<dbReference type="AlphaFoldDB" id="A0A1Y2CLQ1"/>
<sequence>MLSTLPPELLFFLFSKLAPGDLLQILRVNRQFRLVSAALFHRAALPIAAARLFLSVDAVPQILKSPTKPLNLRAKVSAAVIHSASFELRNADLHFEPGLAHTTHFGLVAYFSDAKTGDLVLQSLVSGKAVKLDPMFRFAKPEPAVDIMDWMVFRTGFMGSNLVAGRFTGAGLVPVLPNPLELVYSELTDPTTINLSLSGRDHHLLIYSVDYSYRCKFTVFEATKHDLRCVLQTSSLPASVMSLSMSWHWNPDQLSEGFQVVSFDGSAIHSLHYSYQTTELQKETKDIEFPNKVYIANIIWSPFCFIICHRSYKSHLIREEPLISHISLLRNHVGPPIPFVNFDPYDPAHSVTISKGFTSLICTFHNRIRVIDLLTGGIQTECFIPSPLNDFKAYDGNSFGVWAVSDQVNPDTLAVESSISYIVVGSDFNKLN</sequence>
<organism evidence="2 3">
    <name type="scientific">Rhizoclosmatium globosum</name>
    <dbReference type="NCBI Taxonomy" id="329046"/>
    <lineage>
        <taxon>Eukaryota</taxon>
        <taxon>Fungi</taxon>
        <taxon>Fungi incertae sedis</taxon>
        <taxon>Chytridiomycota</taxon>
        <taxon>Chytridiomycota incertae sedis</taxon>
        <taxon>Chytridiomycetes</taxon>
        <taxon>Chytridiales</taxon>
        <taxon>Chytriomycetaceae</taxon>
        <taxon>Rhizoclosmatium</taxon>
    </lineage>
</organism>
<dbReference type="SUPFAM" id="SSF81383">
    <property type="entry name" value="F-box domain"/>
    <property type="match status" value="1"/>
</dbReference>
<dbReference type="EMBL" id="MCGO01000013">
    <property type="protein sequence ID" value="ORY47794.1"/>
    <property type="molecule type" value="Genomic_DNA"/>
</dbReference>
<evidence type="ECO:0000259" key="1">
    <source>
        <dbReference type="PROSITE" id="PS50181"/>
    </source>
</evidence>
<name>A0A1Y2CLQ1_9FUNG</name>
<dbReference type="CDD" id="cd09917">
    <property type="entry name" value="F-box_SF"/>
    <property type="match status" value="1"/>
</dbReference>
<dbReference type="InterPro" id="IPR001810">
    <property type="entry name" value="F-box_dom"/>
</dbReference>
<feature type="domain" description="F-box" evidence="1">
    <location>
        <begin position="1"/>
        <end position="43"/>
    </location>
</feature>
<dbReference type="PROSITE" id="PS50181">
    <property type="entry name" value="FBOX"/>
    <property type="match status" value="1"/>
</dbReference>
<comment type="caution">
    <text evidence="2">The sequence shown here is derived from an EMBL/GenBank/DDBJ whole genome shotgun (WGS) entry which is preliminary data.</text>
</comment>
<evidence type="ECO:0000313" key="3">
    <source>
        <dbReference type="Proteomes" id="UP000193642"/>
    </source>
</evidence>
<protein>
    <recommendedName>
        <fullName evidence="1">F-box domain-containing protein</fullName>
    </recommendedName>
</protein>
<evidence type="ECO:0000313" key="2">
    <source>
        <dbReference type="EMBL" id="ORY47794.1"/>
    </source>
</evidence>
<keyword evidence="3" id="KW-1185">Reference proteome</keyword>
<accession>A0A1Y2CLQ1</accession>
<dbReference type="InterPro" id="IPR036047">
    <property type="entry name" value="F-box-like_dom_sf"/>
</dbReference>
<reference evidence="2 3" key="1">
    <citation type="submission" date="2016-07" db="EMBL/GenBank/DDBJ databases">
        <title>Pervasive Adenine N6-methylation of Active Genes in Fungi.</title>
        <authorList>
            <consortium name="DOE Joint Genome Institute"/>
            <person name="Mondo S.J."/>
            <person name="Dannebaum R.O."/>
            <person name="Kuo R.C."/>
            <person name="Labutti K."/>
            <person name="Haridas S."/>
            <person name="Kuo A."/>
            <person name="Salamov A."/>
            <person name="Ahrendt S.R."/>
            <person name="Lipzen A."/>
            <person name="Sullivan W."/>
            <person name="Andreopoulos W.B."/>
            <person name="Clum A."/>
            <person name="Lindquist E."/>
            <person name="Daum C."/>
            <person name="Ramamoorthy G.K."/>
            <person name="Gryganskyi A."/>
            <person name="Culley D."/>
            <person name="Magnuson J.K."/>
            <person name="James T.Y."/>
            <person name="O'Malley M.A."/>
            <person name="Stajich J.E."/>
            <person name="Spatafora J.W."/>
            <person name="Visel A."/>
            <person name="Grigoriev I.V."/>
        </authorList>
    </citation>
    <scope>NUCLEOTIDE SEQUENCE [LARGE SCALE GENOMIC DNA]</scope>
    <source>
        <strain evidence="2 3">JEL800</strain>
    </source>
</reference>
<proteinExistence type="predicted"/>
<gene>
    <name evidence="2" type="ORF">BCR33DRAFT_735955</name>
</gene>
<dbReference type="Proteomes" id="UP000193642">
    <property type="component" value="Unassembled WGS sequence"/>
</dbReference>